<accession>A0ACD5UBT8</accession>
<reference evidence="1" key="2">
    <citation type="submission" date="2025-09" db="UniProtKB">
        <authorList>
            <consortium name="EnsemblPlants"/>
        </authorList>
    </citation>
    <scope>IDENTIFICATION</scope>
</reference>
<keyword evidence="2" id="KW-1185">Reference proteome</keyword>
<dbReference type="Proteomes" id="UP001732700">
    <property type="component" value="Chromosome 2A"/>
</dbReference>
<organism evidence="1 2">
    <name type="scientific">Avena sativa</name>
    <name type="common">Oat</name>
    <dbReference type="NCBI Taxonomy" id="4498"/>
    <lineage>
        <taxon>Eukaryota</taxon>
        <taxon>Viridiplantae</taxon>
        <taxon>Streptophyta</taxon>
        <taxon>Embryophyta</taxon>
        <taxon>Tracheophyta</taxon>
        <taxon>Spermatophyta</taxon>
        <taxon>Magnoliopsida</taxon>
        <taxon>Liliopsida</taxon>
        <taxon>Poales</taxon>
        <taxon>Poaceae</taxon>
        <taxon>BOP clade</taxon>
        <taxon>Pooideae</taxon>
        <taxon>Poodae</taxon>
        <taxon>Poeae</taxon>
        <taxon>Poeae Chloroplast Group 1 (Aveneae type)</taxon>
        <taxon>Aveninae</taxon>
        <taxon>Avena</taxon>
    </lineage>
</organism>
<sequence>MVATTTTGMFLVCFDALCPCFGSKRNDGSEDPVLSKDGNSLSSSQMRSISDRIPGSPLRVPGSPFRVPPSPSRFSLSSQPSRNDPLNLSLEQVIKLTRNFSPALMIGESYFGKAYRVELQDGHVVAIKRARKEHFASLHAEFKNEIALLKKIEHRNLVQLLGYIDKGNERIVITEFVSNGTLRDHLDGQHELILGFSQRLEIAIDVAHGLTYLHLYAEKPIIHRDVKSSNILLTEGFRAKVGDFGFARTGTAEQSEIQTDVKGTAGYVDPEYLRTNYLTVKSDVYSYGILLLEILSGRRPIEVKRGAREKITVRWAFEKYNRGDVQDILDPMLTESVNEDILTKIFDVMFQCVAPTRADRPHMKEVVEKLWKIRRDYAKTQNRAEATV</sequence>
<evidence type="ECO:0000313" key="1">
    <source>
        <dbReference type="EnsemblPlants" id="AVESA.00010b.r2.2AG0229050.1.CDS"/>
    </source>
</evidence>
<evidence type="ECO:0000313" key="2">
    <source>
        <dbReference type="Proteomes" id="UP001732700"/>
    </source>
</evidence>
<name>A0ACD5UBT8_AVESA</name>
<reference evidence="1" key="1">
    <citation type="submission" date="2021-05" db="EMBL/GenBank/DDBJ databases">
        <authorList>
            <person name="Scholz U."/>
            <person name="Mascher M."/>
            <person name="Fiebig A."/>
        </authorList>
    </citation>
    <scope>NUCLEOTIDE SEQUENCE [LARGE SCALE GENOMIC DNA]</scope>
</reference>
<dbReference type="EnsemblPlants" id="AVESA.00010b.r2.2AG0229050.1">
    <property type="protein sequence ID" value="AVESA.00010b.r2.2AG0229050.1.CDS"/>
    <property type="gene ID" value="AVESA.00010b.r2.2AG0229050"/>
</dbReference>
<protein>
    <submittedName>
        <fullName evidence="1">Uncharacterized protein</fullName>
    </submittedName>
</protein>
<proteinExistence type="predicted"/>